<organism evidence="2 3">
    <name type="scientific">Luteolibacter rhizosphaerae</name>
    <dbReference type="NCBI Taxonomy" id="2989719"/>
    <lineage>
        <taxon>Bacteria</taxon>
        <taxon>Pseudomonadati</taxon>
        <taxon>Verrucomicrobiota</taxon>
        <taxon>Verrucomicrobiia</taxon>
        <taxon>Verrucomicrobiales</taxon>
        <taxon>Verrucomicrobiaceae</taxon>
        <taxon>Luteolibacter</taxon>
    </lineage>
</organism>
<name>A0ABT3GAE4_9BACT</name>
<feature type="region of interest" description="Disordered" evidence="1">
    <location>
        <begin position="1"/>
        <end position="25"/>
    </location>
</feature>
<reference evidence="2" key="1">
    <citation type="submission" date="2022-10" db="EMBL/GenBank/DDBJ databases">
        <title>Luteolibacter sp. GHJ8, whole genome shotgun sequencing project.</title>
        <authorList>
            <person name="Zhao G."/>
            <person name="Shen L."/>
        </authorList>
    </citation>
    <scope>NUCLEOTIDE SEQUENCE</scope>
    <source>
        <strain evidence="2">GHJ8</strain>
    </source>
</reference>
<keyword evidence="3" id="KW-1185">Reference proteome</keyword>
<comment type="caution">
    <text evidence="2">The sequence shown here is derived from an EMBL/GenBank/DDBJ whole genome shotgun (WGS) entry which is preliminary data.</text>
</comment>
<evidence type="ECO:0000313" key="2">
    <source>
        <dbReference type="EMBL" id="MCW1916486.1"/>
    </source>
</evidence>
<dbReference type="Proteomes" id="UP001165653">
    <property type="component" value="Unassembled WGS sequence"/>
</dbReference>
<dbReference type="EMBL" id="JAPDDR010000016">
    <property type="protein sequence ID" value="MCW1916486.1"/>
    <property type="molecule type" value="Genomic_DNA"/>
</dbReference>
<accession>A0ABT3GAE4</accession>
<evidence type="ECO:0008006" key="4">
    <source>
        <dbReference type="Google" id="ProtNLM"/>
    </source>
</evidence>
<evidence type="ECO:0000313" key="3">
    <source>
        <dbReference type="Proteomes" id="UP001165653"/>
    </source>
</evidence>
<gene>
    <name evidence="2" type="ORF">OJ996_23060</name>
</gene>
<evidence type="ECO:0000256" key="1">
    <source>
        <dbReference type="SAM" id="MobiDB-lite"/>
    </source>
</evidence>
<proteinExistence type="predicted"/>
<protein>
    <recommendedName>
        <fullName evidence="4">IPT/TIG domain-containing protein</fullName>
    </recommendedName>
</protein>
<sequence>MAVKEAAESKRKEAESKEKEAELKKQQLELAMEDVESKQREAELKKQELETTVEQAALKKAEAEFKAKEAESKNAEAELKTLEVLNWEKRPTPLAVPDGVDVPAMQMQAQALESEVRELKTEVRILESKSELLESASKTLESESQLLQSETKVLQNNSQVLKSETVELEGASQQLKMESQPLVEEASELLGELAAMGYFEPVDDRNLVITLPRNRTWTLPTGIHAVTGEFKEDAAVDGAITFGTITLSDPASIHVAPITTAIAIPSQVPAEGITVTVAGLNLDRIKSAYWNSNLAPVDIIGQGKEKLVLRIKTAPPNGTKEILISDSLPPGFSSSSLDYSRSIVGSVPVTVQERALALASAAESVKPGTATLTLSGFFPAGTTASLGADSTPVKLEITADGSKATVTLGAIFDVLVLGKPSAKIPLVFKSGKDSATVSLNYVNAKVSVVGIYPTVLPAASIPKEMNIVARFDPAYNGDAMVLVGGLSLGVHKVDASGTISIKDLSTRITPDQLEALEKKADLVLLIGNEPFNLEKVISIVPRPKS</sequence>
<dbReference type="RefSeq" id="WP_264516063.1">
    <property type="nucleotide sequence ID" value="NZ_JAPDDR010000016.1"/>
</dbReference>